<proteinExistence type="predicted"/>
<keyword evidence="2" id="KW-1185">Reference proteome</keyword>
<sequence>MKLVRMARLSIRPCIDDDRTDSFYGAALASSAQDSGCVVASGNVTPAPPSPAQEFVMISVPVSSSWTAASISLPSASDSAIVLSTVHLQARFFDMRGEGGGG</sequence>
<dbReference type="EMBL" id="CM023484">
    <property type="protein sequence ID" value="KAH6932140.1"/>
    <property type="molecule type" value="Genomic_DNA"/>
</dbReference>
<evidence type="ECO:0000313" key="1">
    <source>
        <dbReference type="EMBL" id="KAH6932140.1"/>
    </source>
</evidence>
<protein>
    <submittedName>
        <fullName evidence="1">Uncharacterized protein</fullName>
    </submittedName>
</protein>
<accession>A0ACB7SBQ1</accession>
<reference evidence="1" key="1">
    <citation type="submission" date="2020-05" db="EMBL/GenBank/DDBJ databases">
        <title>Large-scale comparative analyses of tick genomes elucidate their genetic diversity and vector capacities.</title>
        <authorList>
            <person name="Jia N."/>
            <person name="Wang J."/>
            <person name="Shi W."/>
            <person name="Du L."/>
            <person name="Sun Y."/>
            <person name="Zhan W."/>
            <person name="Jiang J."/>
            <person name="Wang Q."/>
            <person name="Zhang B."/>
            <person name="Ji P."/>
            <person name="Sakyi L.B."/>
            <person name="Cui X."/>
            <person name="Yuan T."/>
            <person name="Jiang B."/>
            <person name="Yang W."/>
            <person name="Lam T.T.-Y."/>
            <person name="Chang Q."/>
            <person name="Ding S."/>
            <person name="Wang X."/>
            <person name="Zhu J."/>
            <person name="Ruan X."/>
            <person name="Zhao L."/>
            <person name="Wei J."/>
            <person name="Que T."/>
            <person name="Du C."/>
            <person name="Cheng J."/>
            <person name="Dai P."/>
            <person name="Han X."/>
            <person name="Huang E."/>
            <person name="Gao Y."/>
            <person name="Liu J."/>
            <person name="Shao H."/>
            <person name="Ye R."/>
            <person name="Li L."/>
            <person name="Wei W."/>
            <person name="Wang X."/>
            <person name="Wang C."/>
            <person name="Yang T."/>
            <person name="Huo Q."/>
            <person name="Li W."/>
            <person name="Guo W."/>
            <person name="Chen H."/>
            <person name="Zhou L."/>
            <person name="Ni X."/>
            <person name="Tian J."/>
            <person name="Zhou Y."/>
            <person name="Sheng Y."/>
            <person name="Liu T."/>
            <person name="Pan Y."/>
            <person name="Xia L."/>
            <person name="Li J."/>
            <person name="Zhao F."/>
            <person name="Cao W."/>
        </authorList>
    </citation>
    <scope>NUCLEOTIDE SEQUENCE</scope>
    <source>
        <strain evidence="1">Hyas-2018</strain>
    </source>
</reference>
<name>A0ACB7SBQ1_HYAAI</name>
<organism evidence="1 2">
    <name type="scientific">Hyalomma asiaticum</name>
    <name type="common">Tick</name>
    <dbReference type="NCBI Taxonomy" id="266040"/>
    <lineage>
        <taxon>Eukaryota</taxon>
        <taxon>Metazoa</taxon>
        <taxon>Ecdysozoa</taxon>
        <taxon>Arthropoda</taxon>
        <taxon>Chelicerata</taxon>
        <taxon>Arachnida</taxon>
        <taxon>Acari</taxon>
        <taxon>Parasitiformes</taxon>
        <taxon>Ixodida</taxon>
        <taxon>Ixodoidea</taxon>
        <taxon>Ixodidae</taxon>
        <taxon>Hyalomminae</taxon>
        <taxon>Hyalomma</taxon>
    </lineage>
</organism>
<comment type="caution">
    <text evidence="1">The sequence shown here is derived from an EMBL/GenBank/DDBJ whole genome shotgun (WGS) entry which is preliminary data.</text>
</comment>
<gene>
    <name evidence="1" type="ORF">HPB50_003043</name>
</gene>
<evidence type="ECO:0000313" key="2">
    <source>
        <dbReference type="Proteomes" id="UP000821845"/>
    </source>
</evidence>
<dbReference type="Proteomes" id="UP000821845">
    <property type="component" value="Chromosome 4"/>
</dbReference>